<gene>
    <name evidence="7" type="ORF">CLV74_13110</name>
</gene>
<keyword evidence="3 6" id="KW-0812">Transmembrane</keyword>
<evidence type="ECO:0000256" key="1">
    <source>
        <dbReference type="ARBA" id="ARBA00004370"/>
    </source>
</evidence>
<evidence type="ECO:0000256" key="5">
    <source>
        <dbReference type="ARBA" id="ARBA00023136"/>
    </source>
</evidence>
<evidence type="ECO:0000256" key="3">
    <source>
        <dbReference type="ARBA" id="ARBA00022692"/>
    </source>
</evidence>
<comment type="caution">
    <text evidence="7">The sequence shown here is derived from an EMBL/GenBank/DDBJ whole genome shotgun (WGS) entry which is preliminary data.</text>
</comment>
<keyword evidence="6" id="KW-1003">Cell membrane</keyword>
<name>A0A2T0W9S3_9RHOB</name>
<dbReference type="InterPro" id="IPR045214">
    <property type="entry name" value="Surf1/Surf4"/>
</dbReference>
<feature type="transmembrane region" description="Helical" evidence="6">
    <location>
        <begin position="198"/>
        <end position="217"/>
    </location>
</feature>
<comment type="subcellular location">
    <subcellularLocation>
        <location evidence="6">Cell membrane</location>
        <topology evidence="6">Multi-pass membrane protein</topology>
    </subcellularLocation>
    <subcellularLocation>
        <location evidence="1">Membrane</location>
    </subcellularLocation>
</comment>
<protein>
    <recommendedName>
        <fullName evidence="6">SURF1-like protein</fullName>
    </recommendedName>
</protein>
<dbReference type="CDD" id="cd06662">
    <property type="entry name" value="SURF1"/>
    <property type="match status" value="1"/>
</dbReference>
<evidence type="ECO:0000256" key="6">
    <source>
        <dbReference type="RuleBase" id="RU363076"/>
    </source>
</evidence>
<dbReference type="OrthoDB" id="6079986at2"/>
<dbReference type="Pfam" id="PF02104">
    <property type="entry name" value="SURF1"/>
    <property type="match status" value="1"/>
</dbReference>
<keyword evidence="8" id="KW-1185">Reference proteome</keyword>
<comment type="caution">
    <text evidence="6">Lacks conserved residue(s) required for the propagation of feature annotation.</text>
</comment>
<dbReference type="PANTHER" id="PTHR23427:SF2">
    <property type="entry name" value="SURFEIT LOCUS PROTEIN 1"/>
    <property type="match status" value="1"/>
</dbReference>
<evidence type="ECO:0000313" key="8">
    <source>
        <dbReference type="Proteomes" id="UP000238392"/>
    </source>
</evidence>
<keyword evidence="4 6" id="KW-1133">Transmembrane helix</keyword>
<dbReference type="GO" id="GO:0005886">
    <property type="term" value="C:plasma membrane"/>
    <property type="evidence" value="ECO:0007669"/>
    <property type="project" value="UniProtKB-SubCell"/>
</dbReference>
<evidence type="ECO:0000256" key="2">
    <source>
        <dbReference type="ARBA" id="ARBA00007165"/>
    </source>
</evidence>
<evidence type="ECO:0000256" key="4">
    <source>
        <dbReference type="ARBA" id="ARBA00022989"/>
    </source>
</evidence>
<comment type="similarity">
    <text evidence="2 6">Belongs to the SURF1 family.</text>
</comment>
<dbReference type="PANTHER" id="PTHR23427">
    <property type="entry name" value="SURFEIT LOCUS PROTEIN"/>
    <property type="match status" value="1"/>
</dbReference>
<proteinExistence type="inferred from homology"/>
<sequence>MRRPIVLLVIGVIGAAALLFLGSWQVERLHWKQAILAEIEGQIYRDPVAVPANPDPEADRFLAVTAHGRVTEDEILVLASARGQGAGYRVISAFETDGGRRLMLDRGFVGITAHDDVRPAHDATIIANLHWPEERDSFTPENDLAANTWFARDVPQMAQVLKAEPFLLVLRETDYDSPRVTPWPVDTSGIPNNHLEYAVTWFSFAAIWVVGIGFILWQSRRTKNERPD</sequence>
<accession>A0A2T0W9S3</accession>
<reference evidence="7 8" key="1">
    <citation type="submission" date="2018-03" db="EMBL/GenBank/DDBJ databases">
        <title>Genomic Encyclopedia of Archaeal and Bacterial Type Strains, Phase II (KMG-II): from individual species to whole genera.</title>
        <authorList>
            <person name="Goeker M."/>
        </authorList>
    </citation>
    <scope>NUCLEOTIDE SEQUENCE [LARGE SCALE GENOMIC DNA]</scope>
    <source>
        <strain evidence="7 8">DSM 100212</strain>
    </source>
</reference>
<dbReference type="Proteomes" id="UP000238392">
    <property type="component" value="Unassembled WGS sequence"/>
</dbReference>
<dbReference type="RefSeq" id="WP_106268805.1">
    <property type="nucleotide sequence ID" value="NZ_PVTQ01000031.1"/>
</dbReference>
<dbReference type="PROSITE" id="PS50895">
    <property type="entry name" value="SURF1"/>
    <property type="match status" value="1"/>
</dbReference>
<organism evidence="7 8">
    <name type="scientific">Donghicola tyrosinivorans</name>
    <dbReference type="NCBI Taxonomy" id="1652492"/>
    <lineage>
        <taxon>Bacteria</taxon>
        <taxon>Pseudomonadati</taxon>
        <taxon>Pseudomonadota</taxon>
        <taxon>Alphaproteobacteria</taxon>
        <taxon>Rhodobacterales</taxon>
        <taxon>Roseobacteraceae</taxon>
        <taxon>Donghicola</taxon>
    </lineage>
</organism>
<dbReference type="InterPro" id="IPR002994">
    <property type="entry name" value="Surf1/Shy1"/>
</dbReference>
<dbReference type="AlphaFoldDB" id="A0A2T0W9S3"/>
<keyword evidence="5 6" id="KW-0472">Membrane</keyword>
<dbReference type="EMBL" id="PVTQ01000031">
    <property type="protein sequence ID" value="PRY83376.1"/>
    <property type="molecule type" value="Genomic_DNA"/>
</dbReference>
<evidence type="ECO:0000313" key="7">
    <source>
        <dbReference type="EMBL" id="PRY83376.1"/>
    </source>
</evidence>